<organism evidence="1 2">
    <name type="scientific">Steinernema glaseri</name>
    <dbReference type="NCBI Taxonomy" id="37863"/>
    <lineage>
        <taxon>Eukaryota</taxon>
        <taxon>Metazoa</taxon>
        <taxon>Ecdysozoa</taxon>
        <taxon>Nematoda</taxon>
        <taxon>Chromadorea</taxon>
        <taxon>Rhabditida</taxon>
        <taxon>Tylenchina</taxon>
        <taxon>Panagrolaimomorpha</taxon>
        <taxon>Strongyloidoidea</taxon>
        <taxon>Steinernematidae</taxon>
        <taxon>Steinernema</taxon>
    </lineage>
</organism>
<proteinExistence type="predicted"/>
<keyword evidence="1" id="KW-1185">Reference proteome</keyword>
<evidence type="ECO:0000313" key="2">
    <source>
        <dbReference type="WBParaSite" id="L893_g8935.t1"/>
    </source>
</evidence>
<dbReference type="Proteomes" id="UP000095287">
    <property type="component" value="Unplaced"/>
</dbReference>
<reference evidence="2" key="1">
    <citation type="submission" date="2016-11" db="UniProtKB">
        <authorList>
            <consortium name="WormBaseParasite"/>
        </authorList>
    </citation>
    <scope>IDENTIFICATION</scope>
</reference>
<sequence>MNAITVVFSEHVCRILCDKALRPAQELSGHFGRLARVACDNRAIYRACVVGGREGPRYLQYNGGYVHSPEEIDAFPKKFVQDVSMDLRDTKDMKVCREIVTRFPYAIYQLIIFTSKISESWVDFACSLKRLGVVVICRKMTQKANRLFQKFVDLRKLSRLTIKERACVDTKEMLKSALCQDQFEELQIRGFHRCWKTRVVHDLLLFWSENGEKLRGKYLNLDFVCKGGVKQLEKFIFRKLKDSDEATMEEALVQCTKEECDYIDNYYRHRQFLFHKPSCVYKYEEGEGDQRRRLYISFECADEDKRPAQLPAGHRGINDLKLMREADFVSLLFA</sequence>
<accession>A0A1I8AT34</accession>
<dbReference type="WBParaSite" id="L893_g8935.t1">
    <property type="protein sequence ID" value="L893_g8935.t1"/>
    <property type="gene ID" value="L893_g8935"/>
</dbReference>
<evidence type="ECO:0000313" key="1">
    <source>
        <dbReference type="Proteomes" id="UP000095287"/>
    </source>
</evidence>
<name>A0A1I8AT34_9BILA</name>
<protein>
    <submittedName>
        <fullName evidence="2">F-box domain-containing protein</fullName>
    </submittedName>
</protein>
<dbReference type="AlphaFoldDB" id="A0A1I8AT34"/>